<gene>
    <name evidence="1" type="ORF">Tco_1029096</name>
</gene>
<sequence>SIAGRVFLDGEAEAAELMPTVYKDSGRVKKYTTQAKGFEVIVPGNANMEHTIIPSTEAKSRKDGVTRSISPTRDGRIFSVSVN</sequence>
<keyword evidence="2" id="KW-1185">Reference proteome</keyword>
<evidence type="ECO:0000313" key="1">
    <source>
        <dbReference type="EMBL" id="GJT69810.1"/>
    </source>
</evidence>
<evidence type="ECO:0000313" key="2">
    <source>
        <dbReference type="Proteomes" id="UP001151760"/>
    </source>
</evidence>
<proteinExistence type="predicted"/>
<reference evidence="1" key="1">
    <citation type="journal article" date="2022" name="Int. J. Mol. Sci.">
        <title>Draft Genome of Tanacetum Coccineum: Genomic Comparison of Closely Related Tanacetum-Family Plants.</title>
        <authorList>
            <person name="Yamashiro T."/>
            <person name="Shiraishi A."/>
            <person name="Nakayama K."/>
            <person name="Satake H."/>
        </authorList>
    </citation>
    <scope>NUCLEOTIDE SEQUENCE</scope>
</reference>
<reference evidence="1" key="2">
    <citation type="submission" date="2022-01" db="EMBL/GenBank/DDBJ databases">
        <authorList>
            <person name="Yamashiro T."/>
            <person name="Shiraishi A."/>
            <person name="Satake H."/>
            <person name="Nakayama K."/>
        </authorList>
    </citation>
    <scope>NUCLEOTIDE SEQUENCE</scope>
</reference>
<accession>A0ABQ5G3W6</accession>
<comment type="caution">
    <text evidence="1">The sequence shown here is derived from an EMBL/GenBank/DDBJ whole genome shotgun (WGS) entry which is preliminary data.</text>
</comment>
<organism evidence="1 2">
    <name type="scientific">Tanacetum coccineum</name>
    <dbReference type="NCBI Taxonomy" id="301880"/>
    <lineage>
        <taxon>Eukaryota</taxon>
        <taxon>Viridiplantae</taxon>
        <taxon>Streptophyta</taxon>
        <taxon>Embryophyta</taxon>
        <taxon>Tracheophyta</taxon>
        <taxon>Spermatophyta</taxon>
        <taxon>Magnoliopsida</taxon>
        <taxon>eudicotyledons</taxon>
        <taxon>Gunneridae</taxon>
        <taxon>Pentapetalae</taxon>
        <taxon>asterids</taxon>
        <taxon>campanulids</taxon>
        <taxon>Asterales</taxon>
        <taxon>Asteraceae</taxon>
        <taxon>Asteroideae</taxon>
        <taxon>Anthemideae</taxon>
        <taxon>Anthemidinae</taxon>
        <taxon>Tanacetum</taxon>
    </lineage>
</organism>
<dbReference type="EMBL" id="BQNB010018022">
    <property type="protein sequence ID" value="GJT69810.1"/>
    <property type="molecule type" value="Genomic_DNA"/>
</dbReference>
<name>A0ABQ5G3W6_9ASTR</name>
<dbReference type="Proteomes" id="UP001151760">
    <property type="component" value="Unassembled WGS sequence"/>
</dbReference>
<protein>
    <submittedName>
        <fullName evidence="1">Uncharacterized protein</fullName>
    </submittedName>
</protein>
<feature type="non-terminal residue" evidence="1">
    <location>
        <position position="1"/>
    </location>
</feature>